<name>A0A5B7FSP4_PORTR</name>
<accession>A0A5B7FSP4</accession>
<comment type="caution">
    <text evidence="1">The sequence shown here is derived from an EMBL/GenBank/DDBJ whole genome shotgun (WGS) entry which is preliminary data.</text>
</comment>
<gene>
    <name evidence="1" type="ORF">E2C01_041128</name>
</gene>
<dbReference type="EMBL" id="VSRR010007707">
    <property type="protein sequence ID" value="MPC47384.1"/>
    <property type="molecule type" value="Genomic_DNA"/>
</dbReference>
<dbReference type="AlphaFoldDB" id="A0A5B7FSP4"/>
<protein>
    <submittedName>
        <fullName evidence="1">Uncharacterized protein</fullName>
    </submittedName>
</protein>
<organism evidence="1 2">
    <name type="scientific">Portunus trituberculatus</name>
    <name type="common">Swimming crab</name>
    <name type="synonym">Neptunus trituberculatus</name>
    <dbReference type="NCBI Taxonomy" id="210409"/>
    <lineage>
        <taxon>Eukaryota</taxon>
        <taxon>Metazoa</taxon>
        <taxon>Ecdysozoa</taxon>
        <taxon>Arthropoda</taxon>
        <taxon>Crustacea</taxon>
        <taxon>Multicrustacea</taxon>
        <taxon>Malacostraca</taxon>
        <taxon>Eumalacostraca</taxon>
        <taxon>Eucarida</taxon>
        <taxon>Decapoda</taxon>
        <taxon>Pleocyemata</taxon>
        <taxon>Brachyura</taxon>
        <taxon>Eubrachyura</taxon>
        <taxon>Portunoidea</taxon>
        <taxon>Portunidae</taxon>
        <taxon>Portuninae</taxon>
        <taxon>Portunus</taxon>
    </lineage>
</organism>
<keyword evidence="2" id="KW-1185">Reference proteome</keyword>
<evidence type="ECO:0000313" key="2">
    <source>
        <dbReference type="Proteomes" id="UP000324222"/>
    </source>
</evidence>
<sequence>MPPLMLPRSTRFSSFSHPYSVNISNGNLLAKGDTFWGTSYFKAHPLGNRCPE</sequence>
<dbReference type="Proteomes" id="UP000324222">
    <property type="component" value="Unassembled WGS sequence"/>
</dbReference>
<reference evidence="1 2" key="1">
    <citation type="submission" date="2019-05" db="EMBL/GenBank/DDBJ databases">
        <title>Another draft genome of Portunus trituberculatus and its Hox gene families provides insights of decapod evolution.</title>
        <authorList>
            <person name="Jeong J.-H."/>
            <person name="Song I."/>
            <person name="Kim S."/>
            <person name="Choi T."/>
            <person name="Kim D."/>
            <person name="Ryu S."/>
            <person name="Kim W."/>
        </authorList>
    </citation>
    <scope>NUCLEOTIDE SEQUENCE [LARGE SCALE GENOMIC DNA]</scope>
    <source>
        <tissue evidence="1">Muscle</tissue>
    </source>
</reference>
<evidence type="ECO:0000313" key="1">
    <source>
        <dbReference type="EMBL" id="MPC47384.1"/>
    </source>
</evidence>
<proteinExistence type="predicted"/>